<dbReference type="PANTHER" id="PTHR45923:SF2">
    <property type="entry name" value="PROTEIN SEY1"/>
    <property type="match status" value="1"/>
</dbReference>
<proteinExistence type="predicted"/>
<evidence type="ECO:0008006" key="2">
    <source>
        <dbReference type="Google" id="ProtNLM"/>
    </source>
</evidence>
<dbReference type="EMBL" id="HBGI01001720">
    <property type="protein sequence ID" value="CAD9239373.1"/>
    <property type="molecule type" value="Transcribed_RNA"/>
</dbReference>
<dbReference type="InterPro" id="IPR008803">
    <property type="entry name" value="RHD3/Sey1"/>
</dbReference>
<dbReference type="GO" id="GO:0016320">
    <property type="term" value="P:endoplasmic reticulum membrane fusion"/>
    <property type="evidence" value="ECO:0007669"/>
    <property type="project" value="TreeGrafter"/>
</dbReference>
<dbReference type="Pfam" id="PF05879">
    <property type="entry name" value="RHD3_GTPase"/>
    <property type="match status" value="1"/>
</dbReference>
<gene>
    <name evidence="1" type="ORF">EAUS1353_LOCUS1111</name>
</gene>
<dbReference type="SUPFAM" id="SSF52540">
    <property type="entry name" value="P-loop containing nucleoside triphosphate hydrolases"/>
    <property type="match status" value="1"/>
</dbReference>
<evidence type="ECO:0000313" key="1">
    <source>
        <dbReference type="EMBL" id="CAD9239373.1"/>
    </source>
</evidence>
<protein>
    <recommendedName>
        <fullName evidence="2">GB1/RHD3-type G domain-containing protein</fullName>
    </recommendedName>
</protein>
<dbReference type="Gene3D" id="3.40.50.300">
    <property type="entry name" value="P-loop containing nucleotide triphosphate hydrolases"/>
    <property type="match status" value="1"/>
</dbReference>
<sequence length="586" mass="63144">MENRGYAVAAQEVMALATAADGFDAAGCDAFCAAAWPASAAQHADADADEEVDARCVAVLGARSSGKSTLLNALFGAKFEVSRPYPAKPSTASAMDIAAPDSEVVGENFAQKPIALLDTHVVSERERDRAFEHRLVCFAVAVSNVIVFNAWTADIGRYEAAGYGMLRTMFAEYGRMHLKADARRTALIIVLRDHDDESSLASLNSLLRADIEKVWADVMKAAPPQLKDNGYTSSTRLDELFELSISSLPHARYRKAAFDEALAHLRDLVLSKLDAEEFSKTIPAEAFATYAEVVWSDIESATSAAVSGGSENSAGGSASQVEIVASYRSDAAFHEQHAKVMKTLSEWHTKSDRGSSISSFGVKASELLSSTLAAYDDAIRATTSSSAATTGQLERRDELEKLLHNNIRAVFNKQVLLLQNKTLQRFKAGMVRRVAANGIASSDQDAAALDECEQWFARHAQDLVVPSMSPALNIAHPQAEVAAVLRDFAARFVDSPTVQLQSMRRLQREANRPPPAYKKLGVGVSLTGAIRPRGTGNFQAALAYARMGHRLNLVVCNDADVAEQGGEGPVPLFRVQPALNIDLSAK</sequence>
<dbReference type="AlphaFoldDB" id="A0A7S1XIK5"/>
<organism evidence="1">
    <name type="scientific">Erythrolobus australicus</name>
    <dbReference type="NCBI Taxonomy" id="1077150"/>
    <lineage>
        <taxon>Eukaryota</taxon>
        <taxon>Rhodophyta</taxon>
        <taxon>Bangiophyceae</taxon>
        <taxon>Porphyridiales</taxon>
        <taxon>Porphyridiaceae</taxon>
        <taxon>Erythrolobus</taxon>
    </lineage>
</organism>
<dbReference type="PANTHER" id="PTHR45923">
    <property type="entry name" value="PROTEIN SEY1"/>
    <property type="match status" value="1"/>
</dbReference>
<name>A0A7S1XIK5_9RHOD</name>
<dbReference type="GO" id="GO:0003924">
    <property type="term" value="F:GTPase activity"/>
    <property type="evidence" value="ECO:0007669"/>
    <property type="project" value="TreeGrafter"/>
</dbReference>
<dbReference type="InterPro" id="IPR027417">
    <property type="entry name" value="P-loop_NTPase"/>
</dbReference>
<dbReference type="GO" id="GO:0005783">
    <property type="term" value="C:endoplasmic reticulum"/>
    <property type="evidence" value="ECO:0007669"/>
    <property type="project" value="TreeGrafter"/>
</dbReference>
<reference evidence="1" key="1">
    <citation type="submission" date="2021-01" db="EMBL/GenBank/DDBJ databases">
        <authorList>
            <person name="Corre E."/>
            <person name="Pelletier E."/>
            <person name="Niang G."/>
            <person name="Scheremetjew M."/>
            <person name="Finn R."/>
            <person name="Kale V."/>
            <person name="Holt S."/>
            <person name="Cochrane G."/>
            <person name="Meng A."/>
            <person name="Brown T."/>
            <person name="Cohen L."/>
        </authorList>
    </citation>
    <scope>NUCLEOTIDE SEQUENCE</scope>
    <source>
        <strain evidence="1">CCMP3124</strain>
    </source>
</reference>
<accession>A0A7S1XIK5</accession>